<name>A0A380FKH0_STAGA</name>
<dbReference type="Pfam" id="PF04167">
    <property type="entry name" value="DUF402"/>
    <property type="match status" value="1"/>
</dbReference>
<dbReference type="InterPro" id="IPR035930">
    <property type="entry name" value="FomD-like_sf"/>
</dbReference>
<feature type="domain" description="DUF402" evidence="2">
    <location>
        <begin position="1"/>
        <end position="39"/>
    </location>
</feature>
<gene>
    <name evidence="3" type="ORF">NCTC12195_03439</name>
</gene>
<organism evidence="3 4">
    <name type="scientific">Staphylococcus gallinarum</name>
    <dbReference type="NCBI Taxonomy" id="1293"/>
    <lineage>
        <taxon>Bacteria</taxon>
        <taxon>Bacillati</taxon>
        <taxon>Bacillota</taxon>
        <taxon>Bacilli</taxon>
        <taxon>Bacillales</taxon>
        <taxon>Staphylococcaceae</taxon>
        <taxon>Staphylococcus</taxon>
    </lineage>
</organism>
<dbReference type="EMBL" id="UHDK01000001">
    <property type="protein sequence ID" value="SUM33931.1"/>
    <property type="molecule type" value="Genomic_DNA"/>
</dbReference>
<dbReference type="SUPFAM" id="SSF159234">
    <property type="entry name" value="FomD-like"/>
    <property type="match status" value="1"/>
</dbReference>
<sequence length="60" mass="7566">MLDEDEYEQHMKQMNYSSDIDEILRRNVDILQQWIEQKKGPFAPDFIKVWRERYKKVRNY</sequence>
<evidence type="ECO:0000256" key="1">
    <source>
        <dbReference type="ARBA" id="ARBA00022801"/>
    </source>
</evidence>
<dbReference type="InterPro" id="IPR007295">
    <property type="entry name" value="DUF402"/>
</dbReference>
<reference evidence="3 4" key="1">
    <citation type="submission" date="2018-06" db="EMBL/GenBank/DDBJ databases">
        <authorList>
            <consortium name="Pathogen Informatics"/>
            <person name="Doyle S."/>
        </authorList>
    </citation>
    <scope>NUCLEOTIDE SEQUENCE [LARGE SCALE GENOMIC DNA]</scope>
    <source>
        <strain evidence="3 4">NCTC12195</strain>
    </source>
</reference>
<protein>
    <submittedName>
        <fullName evidence="3">Cytosolic protein</fullName>
    </submittedName>
</protein>
<evidence type="ECO:0000259" key="2">
    <source>
        <dbReference type="Pfam" id="PF04167"/>
    </source>
</evidence>
<dbReference type="Proteomes" id="UP000255277">
    <property type="component" value="Unassembled WGS sequence"/>
</dbReference>
<dbReference type="InterPro" id="IPR050212">
    <property type="entry name" value="Ntdp-like"/>
</dbReference>
<evidence type="ECO:0000313" key="4">
    <source>
        <dbReference type="Proteomes" id="UP000255277"/>
    </source>
</evidence>
<dbReference type="Gene3D" id="2.40.380.10">
    <property type="entry name" value="FomD-like"/>
    <property type="match status" value="1"/>
</dbReference>
<proteinExistence type="predicted"/>
<dbReference type="PANTHER" id="PTHR39159">
    <property type="match status" value="1"/>
</dbReference>
<dbReference type="AlphaFoldDB" id="A0A380FKH0"/>
<keyword evidence="1" id="KW-0378">Hydrolase</keyword>
<accession>A0A380FKH0</accession>
<dbReference type="PANTHER" id="PTHR39159:SF1">
    <property type="entry name" value="UPF0374 PROTEIN YGAC"/>
    <property type="match status" value="1"/>
</dbReference>
<evidence type="ECO:0000313" key="3">
    <source>
        <dbReference type="EMBL" id="SUM33931.1"/>
    </source>
</evidence>